<name>A0A1G5S4I4_9FIRM</name>
<dbReference type="EMBL" id="FMWL01000017">
    <property type="protein sequence ID" value="SCZ81233.1"/>
    <property type="molecule type" value="Genomic_DNA"/>
</dbReference>
<organism evidence="1 2">
    <name type="scientific">Acidaminobacter hydrogenoformans DSM 2784</name>
    <dbReference type="NCBI Taxonomy" id="1120920"/>
    <lineage>
        <taxon>Bacteria</taxon>
        <taxon>Bacillati</taxon>
        <taxon>Bacillota</taxon>
        <taxon>Clostridia</taxon>
        <taxon>Peptostreptococcales</taxon>
        <taxon>Acidaminobacteraceae</taxon>
        <taxon>Acidaminobacter</taxon>
    </lineage>
</organism>
<dbReference type="Proteomes" id="UP000199208">
    <property type="component" value="Unassembled WGS sequence"/>
</dbReference>
<proteinExistence type="predicted"/>
<evidence type="ECO:0000313" key="2">
    <source>
        <dbReference type="Proteomes" id="UP000199208"/>
    </source>
</evidence>
<accession>A0A1G5S4I4</accession>
<keyword evidence="2" id="KW-1185">Reference proteome</keyword>
<gene>
    <name evidence="1" type="ORF">SAMN03080599_02672</name>
</gene>
<reference evidence="1 2" key="1">
    <citation type="submission" date="2016-10" db="EMBL/GenBank/DDBJ databases">
        <authorList>
            <person name="de Groot N.N."/>
        </authorList>
    </citation>
    <scope>NUCLEOTIDE SEQUENCE [LARGE SCALE GENOMIC DNA]</scope>
    <source>
        <strain evidence="1 2">DSM 2784</strain>
    </source>
</reference>
<dbReference type="RefSeq" id="WP_092592339.1">
    <property type="nucleotide sequence ID" value="NZ_FMWL01000017.1"/>
</dbReference>
<dbReference type="STRING" id="1120920.SAMN03080599_02672"/>
<evidence type="ECO:0000313" key="1">
    <source>
        <dbReference type="EMBL" id="SCZ81233.1"/>
    </source>
</evidence>
<dbReference type="OrthoDB" id="1953676at2"/>
<sequence length="137" mass="15383">MFSLIAGNRGSGKTKTLIEMANERAKSSNGSSIFIDADKSHMYDLPHNVRYISTIELPLKTAEEFFGFVCGLMASDYDLENLYIDGIKKTMKGTEQDIYENVQRIEAFAEVNNVKVVATITCEEDEIPEALKKYIKA</sequence>
<protein>
    <recommendedName>
        <fullName evidence="3">Twitching motility protein PilT</fullName>
    </recommendedName>
</protein>
<dbReference type="AlphaFoldDB" id="A0A1G5S4I4"/>
<evidence type="ECO:0008006" key="3">
    <source>
        <dbReference type="Google" id="ProtNLM"/>
    </source>
</evidence>